<accession>A0A0F9TL42</accession>
<sequence length="69" mass="7798">MDINGIKITPVPDNAQGSAWDALRLWNQDINDYRLIGKRGSRFYYQHLGTGEYAMVNPKRGAQSNLDVS</sequence>
<evidence type="ECO:0000313" key="1">
    <source>
        <dbReference type="EMBL" id="KKN75637.1"/>
    </source>
</evidence>
<comment type="caution">
    <text evidence="1">The sequence shown here is derived from an EMBL/GenBank/DDBJ whole genome shotgun (WGS) entry which is preliminary data.</text>
</comment>
<proteinExistence type="predicted"/>
<name>A0A0F9TL42_9ZZZZ</name>
<protein>
    <submittedName>
        <fullName evidence="1">Uncharacterized protein</fullName>
    </submittedName>
</protein>
<dbReference type="AlphaFoldDB" id="A0A0F9TL42"/>
<gene>
    <name evidence="1" type="ORF">LCGC14_0378750</name>
</gene>
<reference evidence="1" key="1">
    <citation type="journal article" date="2015" name="Nature">
        <title>Complex archaea that bridge the gap between prokaryotes and eukaryotes.</title>
        <authorList>
            <person name="Spang A."/>
            <person name="Saw J.H."/>
            <person name="Jorgensen S.L."/>
            <person name="Zaremba-Niedzwiedzka K."/>
            <person name="Martijn J."/>
            <person name="Lind A.E."/>
            <person name="van Eijk R."/>
            <person name="Schleper C."/>
            <person name="Guy L."/>
            <person name="Ettema T.J."/>
        </authorList>
    </citation>
    <scope>NUCLEOTIDE SEQUENCE</scope>
</reference>
<organism evidence="1">
    <name type="scientific">marine sediment metagenome</name>
    <dbReference type="NCBI Taxonomy" id="412755"/>
    <lineage>
        <taxon>unclassified sequences</taxon>
        <taxon>metagenomes</taxon>
        <taxon>ecological metagenomes</taxon>
    </lineage>
</organism>
<dbReference type="EMBL" id="LAZR01000306">
    <property type="protein sequence ID" value="KKN75637.1"/>
    <property type="molecule type" value="Genomic_DNA"/>
</dbReference>